<dbReference type="EMBL" id="JAIWYP010000002">
    <property type="protein sequence ID" value="KAH3871309.1"/>
    <property type="molecule type" value="Genomic_DNA"/>
</dbReference>
<proteinExistence type="predicted"/>
<reference evidence="2" key="2">
    <citation type="submission" date="2020-11" db="EMBL/GenBank/DDBJ databases">
        <authorList>
            <person name="McCartney M.A."/>
            <person name="Auch B."/>
            <person name="Kono T."/>
            <person name="Mallez S."/>
            <person name="Becker A."/>
            <person name="Gohl D.M."/>
            <person name="Silverstein K.A.T."/>
            <person name="Koren S."/>
            <person name="Bechman K.B."/>
            <person name="Herman A."/>
            <person name="Abrahante J.E."/>
            <person name="Garbe J."/>
        </authorList>
    </citation>
    <scope>NUCLEOTIDE SEQUENCE</scope>
    <source>
        <strain evidence="2">Duluth1</strain>
        <tissue evidence="2">Whole animal</tissue>
    </source>
</reference>
<evidence type="ECO:0000313" key="3">
    <source>
        <dbReference type="Proteomes" id="UP000828390"/>
    </source>
</evidence>
<gene>
    <name evidence="2" type="ORF">DPMN_034506</name>
</gene>
<protein>
    <submittedName>
        <fullName evidence="2">Uncharacterized protein</fullName>
    </submittedName>
</protein>
<keyword evidence="3" id="KW-1185">Reference proteome</keyword>
<evidence type="ECO:0000313" key="2">
    <source>
        <dbReference type="EMBL" id="KAH3871309.1"/>
    </source>
</evidence>
<feature type="compositionally biased region" description="Polar residues" evidence="1">
    <location>
        <begin position="103"/>
        <end position="119"/>
    </location>
</feature>
<reference evidence="2" key="1">
    <citation type="journal article" date="2019" name="bioRxiv">
        <title>The Genome of the Zebra Mussel, Dreissena polymorpha: A Resource for Invasive Species Research.</title>
        <authorList>
            <person name="McCartney M.A."/>
            <person name="Auch B."/>
            <person name="Kono T."/>
            <person name="Mallez S."/>
            <person name="Zhang Y."/>
            <person name="Obille A."/>
            <person name="Becker A."/>
            <person name="Abrahante J.E."/>
            <person name="Garbe J."/>
            <person name="Badalamenti J.P."/>
            <person name="Herman A."/>
            <person name="Mangelson H."/>
            <person name="Liachko I."/>
            <person name="Sullivan S."/>
            <person name="Sone E.D."/>
            <person name="Koren S."/>
            <person name="Silverstein K.A.T."/>
            <person name="Beckman K.B."/>
            <person name="Gohl D.M."/>
        </authorList>
    </citation>
    <scope>NUCLEOTIDE SEQUENCE</scope>
    <source>
        <strain evidence="2">Duluth1</strain>
        <tissue evidence="2">Whole animal</tissue>
    </source>
</reference>
<organism evidence="2 3">
    <name type="scientific">Dreissena polymorpha</name>
    <name type="common">Zebra mussel</name>
    <name type="synonym">Mytilus polymorpha</name>
    <dbReference type="NCBI Taxonomy" id="45954"/>
    <lineage>
        <taxon>Eukaryota</taxon>
        <taxon>Metazoa</taxon>
        <taxon>Spiralia</taxon>
        <taxon>Lophotrochozoa</taxon>
        <taxon>Mollusca</taxon>
        <taxon>Bivalvia</taxon>
        <taxon>Autobranchia</taxon>
        <taxon>Heteroconchia</taxon>
        <taxon>Euheterodonta</taxon>
        <taxon>Imparidentia</taxon>
        <taxon>Neoheterodontei</taxon>
        <taxon>Myida</taxon>
        <taxon>Dreissenoidea</taxon>
        <taxon>Dreissenidae</taxon>
        <taxon>Dreissena</taxon>
    </lineage>
</organism>
<feature type="region of interest" description="Disordered" evidence="1">
    <location>
        <begin position="100"/>
        <end position="142"/>
    </location>
</feature>
<feature type="region of interest" description="Disordered" evidence="1">
    <location>
        <begin position="27"/>
        <end position="70"/>
    </location>
</feature>
<accession>A0A9D4M7N0</accession>
<sequence length="142" mass="16132">MMCFVSPLPIVVAGMVFIARETPPFPVEQDLEDSPKAEIDPSPPPLPTPKYRQPLHTIDRNPYYDPLESHNVEMPTNTMLLEGDVKISFVEMLQDMRPFHYSEPTNSRPRNSVSASNLLWTKGPGSKRNGSENNPRRNVLHH</sequence>
<dbReference type="Proteomes" id="UP000828390">
    <property type="component" value="Unassembled WGS sequence"/>
</dbReference>
<dbReference type="AlphaFoldDB" id="A0A9D4M7N0"/>
<name>A0A9D4M7N0_DREPO</name>
<comment type="caution">
    <text evidence="2">The sequence shown here is derived from an EMBL/GenBank/DDBJ whole genome shotgun (WGS) entry which is preliminary data.</text>
</comment>
<evidence type="ECO:0000256" key="1">
    <source>
        <dbReference type="SAM" id="MobiDB-lite"/>
    </source>
</evidence>